<evidence type="ECO:0000313" key="1">
    <source>
        <dbReference type="EMBL" id="HFT93590.1"/>
    </source>
</evidence>
<proteinExistence type="predicted"/>
<name>A0A7C3QS86_9BACT</name>
<dbReference type="EMBL" id="DTMM01000134">
    <property type="protein sequence ID" value="HFT93590.1"/>
    <property type="molecule type" value="Genomic_DNA"/>
</dbReference>
<comment type="caution">
    <text evidence="1">The sequence shown here is derived from an EMBL/GenBank/DDBJ whole genome shotgun (WGS) entry which is preliminary data.</text>
</comment>
<protein>
    <submittedName>
        <fullName evidence="1">Uncharacterized protein</fullName>
    </submittedName>
</protein>
<reference evidence="1" key="1">
    <citation type="journal article" date="2020" name="mSystems">
        <title>Genome- and Community-Level Interaction Insights into Carbon Utilization and Element Cycling Functions of Hydrothermarchaeota in Hydrothermal Sediment.</title>
        <authorList>
            <person name="Zhou Z."/>
            <person name="Liu Y."/>
            <person name="Xu W."/>
            <person name="Pan J."/>
            <person name="Luo Z.H."/>
            <person name="Li M."/>
        </authorList>
    </citation>
    <scope>NUCLEOTIDE SEQUENCE [LARGE SCALE GENOMIC DNA]</scope>
    <source>
        <strain evidence="1">SpSt-902</strain>
    </source>
</reference>
<organism evidence="1">
    <name type="scientific">Leptospirillum ferriphilum</name>
    <dbReference type="NCBI Taxonomy" id="178606"/>
    <lineage>
        <taxon>Bacteria</taxon>
        <taxon>Pseudomonadati</taxon>
        <taxon>Nitrospirota</taxon>
        <taxon>Nitrospiria</taxon>
        <taxon>Nitrospirales</taxon>
        <taxon>Nitrospiraceae</taxon>
        <taxon>Leptospirillum</taxon>
    </lineage>
</organism>
<dbReference type="AlphaFoldDB" id="A0A7C3QS86"/>
<sequence>MNPHSRLNKRQGLLRGKILWLALLFLMALPGCGGNYGGVSGPAYYPGGGYGDGFVYHQSTTPAPISMSMLHDTAGPMANVSANHGNIKERAKAGSHK</sequence>
<accession>A0A7C3QS86</accession>
<gene>
    <name evidence="1" type="ORF">ENX03_06590</name>
</gene>